<dbReference type="InterPro" id="IPR036412">
    <property type="entry name" value="HAD-like_sf"/>
</dbReference>
<evidence type="ECO:0000313" key="2">
    <source>
        <dbReference type="Proteomes" id="UP000177383"/>
    </source>
</evidence>
<name>A0A1F5ZRP5_9BACT</name>
<dbReference type="Proteomes" id="UP000177383">
    <property type="component" value="Unassembled WGS sequence"/>
</dbReference>
<dbReference type="NCBIfam" id="TIGR01549">
    <property type="entry name" value="HAD-SF-IA-v1"/>
    <property type="match status" value="1"/>
</dbReference>
<proteinExistence type="predicted"/>
<dbReference type="InterPro" id="IPR023214">
    <property type="entry name" value="HAD_sf"/>
</dbReference>
<dbReference type="PANTHER" id="PTHR43611">
    <property type="entry name" value="ALPHA-D-GLUCOSE 1-PHOSPHATE PHOSPHATASE"/>
    <property type="match status" value="1"/>
</dbReference>
<sequence length="157" mass="18188">MVTHLLFDFSRVLLLPKDGNYKGMLNDLYRKIIKTPGYKFFDYFELNKELLKFIGKLKNKYTVSIFTTDIIQKDPALREILNNNFKNIFAANDLGVSKKDPNSYKLIANKLQCSPNEIIYIDDNQKNVEAAKSAGINAIYFMNNQQILFEIKDVFGE</sequence>
<organism evidence="1 2">
    <name type="scientific">Candidatus Gottesmanbacteria bacterium RIFCSPHIGHO2_01_FULL_39_10</name>
    <dbReference type="NCBI Taxonomy" id="1798375"/>
    <lineage>
        <taxon>Bacteria</taxon>
        <taxon>Candidatus Gottesmaniibacteriota</taxon>
    </lineage>
</organism>
<accession>A0A1F5ZRP5</accession>
<evidence type="ECO:0000313" key="1">
    <source>
        <dbReference type="EMBL" id="OGG14767.1"/>
    </source>
</evidence>
<comment type="caution">
    <text evidence="1">The sequence shown here is derived from an EMBL/GenBank/DDBJ whole genome shotgun (WGS) entry which is preliminary data.</text>
</comment>
<dbReference type="PANTHER" id="PTHR43611:SF3">
    <property type="entry name" value="FLAVIN MONONUCLEOTIDE HYDROLASE 1, CHLOROPLATIC"/>
    <property type="match status" value="1"/>
</dbReference>
<dbReference type="AlphaFoldDB" id="A0A1F5ZRP5"/>
<dbReference type="Pfam" id="PF13419">
    <property type="entry name" value="HAD_2"/>
    <property type="match status" value="1"/>
</dbReference>
<evidence type="ECO:0008006" key="3">
    <source>
        <dbReference type="Google" id="ProtNLM"/>
    </source>
</evidence>
<dbReference type="InterPro" id="IPR041492">
    <property type="entry name" value="HAD_2"/>
</dbReference>
<dbReference type="InterPro" id="IPR006439">
    <property type="entry name" value="HAD-SF_hydro_IA"/>
</dbReference>
<dbReference type="NCBIfam" id="TIGR01509">
    <property type="entry name" value="HAD-SF-IA-v3"/>
    <property type="match status" value="1"/>
</dbReference>
<gene>
    <name evidence="1" type="ORF">A2773_04090</name>
</gene>
<dbReference type="Gene3D" id="3.40.50.1000">
    <property type="entry name" value="HAD superfamily/HAD-like"/>
    <property type="match status" value="1"/>
</dbReference>
<dbReference type="STRING" id="1798375.A2773_04090"/>
<dbReference type="EMBL" id="MFJE01000012">
    <property type="protein sequence ID" value="OGG14767.1"/>
    <property type="molecule type" value="Genomic_DNA"/>
</dbReference>
<protein>
    <recommendedName>
        <fullName evidence="3">FCP1 homology domain-containing protein</fullName>
    </recommendedName>
</protein>
<reference evidence="1 2" key="1">
    <citation type="journal article" date="2016" name="Nat. Commun.">
        <title>Thousands of microbial genomes shed light on interconnected biogeochemical processes in an aquifer system.</title>
        <authorList>
            <person name="Anantharaman K."/>
            <person name="Brown C.T."/>
            <person name="Hug L.A."/>
            <person name="Sharon I."/>
            <person name="Castelle C.J."/>
            <person name="Probst A.J."/>
            <person name="Thomas B.C."/>
            <person name="Singh A."/>
            <person name="Wilkins M.J."/>
            <person name="Karaoz U."/>
            <person name="Brodie E.L."/>
            <person name="Williams K.H."/>
            <person name="Hubbard S.S."/>
            <person name="Banfield J.F."/>
        </authorList>
    </citation>
    <scope>NUCLEOTIDE SEQUENCE [LARGE SCALE GENOMIC DNA]</scope>
</reference>
<dbReference type="SUPFAM" id="SSF56784">
    <property type="entry name" value="HAD-like"/>
    <property type="match status" value="1"/>
</dbReference>